<reference evidence="1" key="1">
    <citation type="journal article" date="2023" name="Mol. Biol. Evol.">
        <title>Third-Generation Sequencing Reveals the Adaptive Role of the Epigenome in Three Deep-Sea Polychaetes.</title>
        <authorList>
            <person name="Perez M."/>
            <person name="Aroh O."/>
            <person name="Sun Y."/>
            <person name="Lan Y."/>
            <person name="Juniper S.K."/>
            <person name="Young C.R."/>
            <person name="Angers B."/>
            <person name="Qian P.Y."/>
        </authorList>
    </citation>
    <scope>NUCLEOTIDE SEQUENCE</scope>
    <source>
        <strain evidence="1">R07B-5</strain>
    </source>
</reference>
<gene>
    <name evidence="1" type="ORF">NP493_408g00000</name>
</gene>
<sequence length="101" mass="12130">MFMFALRRRIARRMSVTHMRVVALNSCHVDYMHSRTRDAHAGFRSGDRYVGHVTPYEWCAILLTLLRSILQNNYYSINIRCTFVGCIRWRMRARDSRWTDD</sequence>
<keyword evidence="2" id="KW-1185">Reference proteome</keyword>
<dbReference type="Proteomes" id="UP001209878">
    <property type="component" value="Unassembled WGS sequence"/>
</dbReference>
<comment type="caution">
    <text evidence="1">The sequence shown here is derived from an EMBL/GenBank/DDBJ whole genome shotgun (WGS) entry which is preliminary data.</text>
</comment>
<evidence type="ECO:0000313" key="2">
    <source>
        <dbReference type="Proteomes" id="UP001209878"/>
    </source>
</evidence>
<dbReference type="AlphaFoldDB" id="A0AAD9L0T4"/>
<proteinExistence type="predicted"/>
<protein>
    <submittedName>
        <fullName evidence="1">Uncharacterized protein</fullName>
    </submittedName>
</protein>
<organism evidence="1 2">
    <name type="scientific">Ridgeia piscesae</name>
    <name type="common">Tubeworm</name>
    <dbReference type="NCBI Taxonomy" id="27915"/>
    <lineage>
        <taxon>Eukaryota</taxon>
        <taxon>Metazoa</taxon>
        <taxon>Spiralia</taxon>
        <taxon>Lophotrochozoa</taxon>
        <taxon>Annelida</taxon>
        <taxon>Polychaeta</taxon>
        <taxon>Sedentaria</taxon>
        <taxon>Canalipalpata</taxon>
        <taxon>Sabellida</taxon>
        <taxon>Siboglinidae</taxon>
        <taxon>Ridgeia</taxon>
    </lineage>
</organism>
<evidence type="ECO:0000313" key="1">
    <source>
        <dbReference type="EMBL" id="KAK2181167.1"/>
    </source>
</evidence>
<dbReference type="EMBL" id="JAODUO010000408">
    <property type="protein sequence ID" value="KAK2181167.1"/>
    <property type="molecule type" value="Genomic_DNA"/>
</dbReference>
<accession>A0AAD9L0T4</accession>
<name>A0AAD9L0T4_RIDPI</name>